<feature type="domain" description="Peptidase M20 dimerisation" evidence="3">
    <location>
        <begin position="191"/>
        <end position="281"/>
    </location>
</feature>
<dbReference type="GO" id="GO:0050118">
    <property type="term" value="F:N-acetyldiaminopimelate deacetylase activity"/>
    <property type="evidence" value="ECO:0007669"/>
    <property type="project" value="UniProtKB-ARBA"/>
</dbReference>
<dbReference type="InterPro" id="IPR017439">
    <property type="entry name" value="Amidohydrolase"/>
</dbReference>
<accession>A0A6N7Y0L6</accession>
<dbReference type="FunFam" id="3.30.70.360:FF:000001">
    <property type="entry name" value="N-acetyldiaminopimelate deacetylase"/>
    <property type="match status" value="1"/>
</dbReference>
<dbReference type="InterPro" id="IPR011650">
    <property type="entry name" value="Peptidase_M20_dimer"/>
</dbReference>
<dbReference type="NCBIfam" id="TIGR01891">
    <property type="entry name" value="amidohydrolases"/>
    <property type="match status" value="1"/>
</dbReference>
<organism evidence="4 5">
    <name type="scientific">Tissierella pigra</name>
    <dbReference type="NCBI Taxonomy" id="2607614"/>
    <lineage>
        <taxon>Bacteria</taxon>
        <taxon>Bacillati</taxon>
        <taxon>Bacillota</taxon>
        <taxon>Tissierellia</taxon>
        <taxon>Tissierellales</taxon>
        <taxon>Tissierellaceae</taxon>
        <taxon>Tissierella</taxon>
    </lineage>
</organism>
<evidence type="ECO:0000256" key="1">
    <source>
        <dbReference type="ARBA" id="ARBA00022801"/>
    </source>
</evidence>
<dbReference type="GO" id="GO:0046872">
    <property type="term" value="F:metal ion binding"/>
    <property type="evidence" value="ECO:0007669"/>
    <property type="project" value="UniProtKB-KW"/>
</dbReference>
<dbReference type="InterPro" id="IPR036264">
    <property type="entry name" value="Bact_exopeptidase_dim_dom"/>
</dbReference>
<dbReference type="SUPFAM" id="SSF53187">
    <property type="entry name" value="Zn-dependent exopeptidases"/>
    <property type="match status" value="1"/>
</dbReference>
<evidence type="ECO:0000313" key="5">
    <source>
        <dbReference type="Proteomes" id="UP000469523"/>
    </source>
</evidence>
<dbReference type="Gene3D" id="3.40.630.10">
    <property type="entry name" value="Zn peptidases"/>
    <property type="match status" value="1"/>
</dbReference>
<dbReference type="Pfam" id="PF07687">
    <property type="entry name" value="M20_dimer"/>
    <property type="match status" value="1"/>
</dbReference>
<feature type="binding site" evidence="2">
    <location>
        <position position="366"/>
    </location>
    <ligand>
        <name>Mn(2+)</name>
        <dbReference type="ChEBI" id="CHEBI:29035"/>
        <label>2</label>
    </ligand>
</feature>
<dbReference type="Proteomes" id="UP000469523">
    <property type="component" value="Unassembled WGS sequence"/>
</dbReference>
<keyword evidence="5" id="KW-1185">Reference proteome</keyword>
<dbReference type="AlphaFoldDB" id="A0A6N7Y0L6"/>
<sequence>MFNIIQEVKKIEKDIINWRRKLHQIPEVGLNLRKTSKFIMDELDNMNIEYHTLVNGNAIVGLIKGREEGKTVGLRADTDALPVKEETGLEFASNNGCMHACGHDGHTAILLGVAKVLNENKDKFKGNVKLLFQPGEEYPGGAKPMIEEGALENPKVDAVMGLHLGNLGKGIPKGKIGVSYGAMMAAVDVMYIKINGKGSHGAYPHQAIDPIVTASEIVLALQTIISREVDPVEPAVVSVTRIDGGFNHNIIPDSVEIQGTIRTVNEDTRQRISRRIEEIVKGITMAHGGSYEIDYEFCYPALINSEEFTKGFVESAKKIIPEDDIVEMKVPVMGAEDMSFFLQRVPGTFFYLSNPGEIDGQFYPHHNPKFDIDEEEIWKGAALIIQSTIDWLNEN</sequence>
<dbReference type="GO" id="GO:0019877">
    <property type="term" value="P:diaminopimelate biosynthetic process"/>
    <property type="evidence" value="ECO:0007669"/>
    <property type="project" value="UniProtKB-ARBA"/>
</dbReference>
<dbReference type="PIRSF" id="PIRSF005962">
    <property type="entry name" value="Pept_M20D_amidohydro"/>
    <property type="match status" value="1"/>
</dbReference>
<name>A0A6N7Y0L6_9FIRM</name>
<keyword evidence="2" id="KW-0479">Metal-binding</keyword>
<feature type="binding site" evidence="2">
    <location>
        <position position="101"/>
    </location>
    <ligand>
        <name>Mn(2+)</name>
        <dbReference type="ChEBI" id="CHEBI:29035"/>
        <label>2</label>
    </ligand>
</feature>
<dbReference type="PANTHER" id="PTHR11014">
    <property type="entry name" value="PEPTIDASE M20 FAMILY MEMBER"/>
    <property type="match status" value="1"/>
</dbReference>
<dbReference type="EMBL" id="VUNQ01000023">
    <property type="protein sequence ID" value="MSU02028.1"/>
    <property type="molecule type" value="Genomic_DNA"/>
</dbReference>
<comment type="caution">
    <text evidence="4">The sequence shown here is derived from an EMBL/GenBank/DDBJ whole genome shotgun (WGS) entry which is preliminary data.</text>
</comment>
<dbReference type="SUPFAM" id="SSF55031">
    <property type="entry name" value="Bacterial exopeptidase dimerisation domain"/>
    <property type="match status" value="1"/>
</dbReference>
<evidence type="ECO:0000313" key="4">
    <source>
        <dbReference type="EMBL" id="MSU02028.1"/>
    </source>
</evidence>
<dbReference type="PANTHER" id="PTHR11014:SF63">
    <property type="entry name" value="METALLOPEPTIDASE, PUTATIVE (AFU_ORTHOLOGUE AFUA_6G09600)-RELATED"/>
    <property type="match status" value="1"/>
</dbReference>
<keyword evidence="2" id="KW-0464">Manganese</keyword>
<dbReference type="InterPro" id="IPR002933">
    <property type="entry name" value="Peptidase_M20"/>
</dbReference>
<evidence type="ECO:0000259" key="3">
    <source>
        <dbReference type="Pfam" id="PF07687"/>
    </source>
</evidence>
<reference evidence="4 5" key="1">
    <citation type="submission" date="2019-09" db="EMBL/GenBank/DDBJ databases">
        <title>In-depth cultivation of the pig gut microbiome towards novel bacterial diversity and tailored functional studies.</title>
        <authorList>
            <person name="Wylensek D."/>
            <person name="Hitch T.C.A."/>
            <person name="Clavel T."/>
        </authorList>
    </citation>
    <scope>NUCLEOTIDE SEQUENCE [LARGE SCALE GENOMIC DNA]</scope>
    <source>
        <strain evidence="4 5">WCA3-693-APC-4?</strain>
    </source>
</reference>
<protein>
    <submittedName>
        <fullName evidence="4">Amidohydrolase</fullName>
    </submittedName>
</protein>
<dbReference type="Pfam" id="PF01546">
    <property type="entry name" value="Peptidase_M20"/>
    <property type="match status" value="1"/>
</dbReference>
<feature type="binding site" evidence="2">
    <location>
        <position position="137"/>
    </location>
    <ligand>
        <name>Mn(2+)</name>
        <dbReference type="ChEBI" id="CHEBI:29035"/>
        <label>2</label>
    </ligand>
</feature>
<keyword evidence="1 4" id="KW-0378">Hydrolase</keyword>
<gene>
    <name evidence="4" type="ORF">FYJ83_11160</name>
</gene>
<proteinExistence type="predicted"/>
<dbReference type="CDD" id="cd03886">
    <property type="entry name" value="M20_Acy1"/>
    <property type="match status" value="1"/>
</dbReference>
<evidence type="ECO:0000256" key="2">
    <source>
        <dbReference type="PIRSR" id="PIRSR005962-1"/>
    </source>
</evidence>
<feature type="binding site" evidence="2">
    <location>
        <position position="163"/>
    </location>
    <ligand>
        <name>Mn(2+)</name>
        <dbReference type="ChEBI" id="CHEBI:29035"/>
        <label>2</label>
    </ligand>
</feature>
<feature type="binding site" evidence="2">
    <location>
        <position position="103"/>
    </location>
    <ligand>
        <name>Mn(2+)</name>
        <dbReference type="ChEBI" id="CHEBI:29035"/>
        <label>2</label>
    </ligand>
</feature>
<comment type="cofactor">
    <cofactor evidence="2">
        <name>Mn(2+)</name>
        <dbReference type="ChEBI" id="CHEBI:29035"/>
    </cofactor>
    <text evidence="2">The Mn(2+) ion enhances activity.</text>
</comment>
<dbReference type="RefSeq" id="WP_154440636.1">
    <property type="nucleotide sequence ID" value="NZ_VUNQ01000023.1"/>
</dbReference>
<dbReference type="Gene3D" id="3.30.70.360">
    <property type="match status" value="1"/>
</dbReference>